<dbReference type="CDD" id="cd11669">
    <property type="entry name" value="TTHB210-like"/>
    <property type="match status" value="1"/>
</dbReference>
<dbReference type="RefSeq" id="WP_251739341.1">
    <property type="nucleotide sequence ID" value="NZ_JBHUOJ010000004.1"/>
</dbReference>
<reference evidence="3" key="1">
    <citation type="journal article" date="2019" name="Int. J. Syst. Evol. Microbiol.">
        <title>The Global Catalogue of Microorganisms (GCM) 10K type strain sequencing project: providing services to taxonomists for standard genome sequencing and annotation.</title>
        <authorList>
            <consortium name="The Broad Institute Genomics Platform"/>
            <consortium name="The Broad Institute Genome Sequencing Center for Infectious Disease"/>
            <person name="Wu L."/>
            <person name="Ma J."/>
        </authorList>
    </citation>
    <scope>NUCLEOTIDE SEQUENCE [LARGE SCALE GENOMIC DNA]</scope>
    <source>
        <strain evidence="3">KCTC 52925</strain>
    </source>
</reference>
<evidence type="ECO:0000313" key="3">
    <source>
        <dbReference type="Proteomes" id="UP001597438"/>
    </source>
</evidence>
<dbReference type="PROSITE" id="PS51257">
    <property type="entry name" value="PROKAR_LIPOPROTEIN"/>
    <property type="match status" value="1"/>
</dbReference>
<organism evidence="2 3">
    <name type="scientific">Christiangramia antarctica</name>
    <dbReference type="NCBI Taxonomy" id="2058158"/>
    <lineage>
        <taxon>Bacteria</taxon>
        <taxon>Pseudomonadati</taxon>
        <taxon>Bacteroidota</taxon>
        <taxon>Flavobacteriia</taxon>
        <taxon>Flavobacteriales</taxon>
        <taxon>Flavobacteriaceae</taxon>
        <taxon>Christiangramia</taxon>
    </lineage>
</organism>
<evidence type="ECO:0000259" key="1">
    <source>
        <dbReference type="Pfam" id="PF18197"/>
    </source>
</evidence>
<dbReference type="Proteomes" id="UP001597438">
    <property type="component" value="Unassembled WGS sequence"/>
</dbReference>
<accession>A0ABW5X099</accession>
<proteinExistence type="predicted"/>
<gene>
    <name evidence="2" type="ORF">ACFSYS_02795</name>
</gene>
<evidence type="ECO:0000313" key="2">
    <source>
        <dbReference type="EMBL" id="MFD2832197.1"/>
    </source>
</evidence>
<protein>
    <submittedName>
        <fullName evidence="2">DUF5602 domain-containing protein</fullName>
    </submittedName>
</protein>
<dbReference type="Pfam" id="PF18197">
    <property type="entry name" value="TTHB210-like"/>
    <property type="match status" value="1"/>
</dbReference>
<feature type="domain" description="TTHB210-like" evidence="1">
    <location>
        <begin position="77"/>
        <end position="122"/>
    </location>
</feature>
<sequence length="274" mass="31578">MKKSIFRQTPQIKLYFMVLIGLTLFSCEPEALNSKEDIQVFDLNTEKAGKAKELNEFYGPSQPMGKGIVRSFVSINKNGVPVSVGIVFSEKILENLPEEETNITLKLHKKAENLIVDHIDFGFNPQGHPGQVFMVEHFDIHFYWISPEEKAEIPFLIGLGDLPPSTMWPDAYAYDVATIPQMGRHWILESQNNSTEFNQTFVYGSWDFKFTFYEPMITVEYLKEKEFEDSYNITPLGEYLDAGYYADSYKIQYDHIKKQYRVLLTDLFMAGGAL</sequence>
<dbReference type="InterPro" id="IPR033786">
    <property type="entry name" value="TTHB210-like"/>
</dbReference>
<comment type="caution">
    <text evidence="2">The sequence shown here is derived from an EMBL/GenBank/DDBJ whole genome shotgun (WGS) entry which is preliminary data.</text>
</comment>
<keyword evidence="3" id="KW-1185">Reference proteome</keyword>
<name>A0ABW5X099_9FLAO</name>
<dbReference type="InterPro" id="IPR040832">
    <property type="entry name" value="TTHB210-like_dom"/>
</dbReference>
<dbReference type="EMBL" id="JBHUOJ010000004">
    <property type="protein sequence ID" value="MFD2832197.1"/>
    <property type="molecule type" value="Genomic_DNA"/>
</dbReference>